<accession>D6ANX2</accession>
<dbReference type="Proteomes" id="UP000003986">
    <property type="component" value="Unassembled WGS sequence"/>
</dbReference>
<reference evidence="2" key="2">
    <citation type="submission" date="2008-12" db="EMBL/GenBank/DDBJ databases">
        <title>Annotation of Streptomyces roseosporus strain NRRL 15998.</title>
        <authorList>
            <consortium name="The Broad Institute Genome Sequencing Platform"/>
            <consortium name="Broad Institute Microbial Sequencing Center"/>
            <person name="Fischbach M."/>
            <person name="Ward D."/>
            <person name="Young S."/>
            <person name="Kodira C.D."/>
            <person name="Zeng Q."/>
            <person name="Koehrsen M."/>
            <person name="Godfrey P."/>
            <person name="Alvarado L."/>
            <person name="Berlin A.M."/>
            <person name="Borenstein D."/>
            <person name="Chen Z."/>
            <person name="Engels R."/>
            <person name="Freedman E."/>
            <person name="Gellesch M."/>
            <person name="Goldberg J."/>
            <person name="Griggs A."/>
            <person name="Gujja S."/>
            <person name="Heiman D.I."/>
            <person name="Hepburn T.A."/>
            <person name="Howarth C."/>
            <person name="Jen D."/>
            <person name="Larson L."/>
            <person name="Lewis B."/>
            <person name="Mehta T."/>
            <person name="Park D."/>
            <person name="Pearson M."/>
            <person name="Roberts A."/>
            <person name="Saif S."/>
            <person name="Shea T.D."/>
            <person name="Shenoy N."/>
            <person name="Sisk P."/>
            <person name="Stolte C."/>
            <person name="Sykes S.N."/>
            <person name="Walk T."/>
            <person name="White J."/>
            <person name="Yandava C."/>
            <person name="Straight P."/>
            <person name="Clardy J."/>
            <person name="Hung D."/>
            <person name="Kolter R."/>
            <person name="Mekalanos J."/>
            <person name="Walker S."/>
            <person name="Walsh C.T."/>
            <person name="Wieland B.L.C."/>
            <person name="Ilzarbe M."/>
            <person name="Galagan J."/>
            <person name="Nusbaum C."/>
            <person name="Birren B."/>
        </authorList>
    </citation>
    <scope>NUCLEOTIDE SEQUENCE [LARGE SCALE GENOMIC DNA]</scope>
    <source>
        <strain evidence="2">NRRL 15998</strain>
    </source>
</reference>
<reference evidence="2" key="1">
    <citation type="submission" date="2008-10" db="EMBL/GenBank/DDBJ databases">
        <authorList>
            <person name="Molnar K."/>
        </authorList>
    </citation>
    <scope>NUCLEOTIDE SEQUENCE [LARGE SCALE GENOMIC DNA]</scope>
    <source>
        <strain evidence="2">NRRL 15998</strain>
    </source>
</reference>
<sequence>MSEGTVADDDRAIPQLATHDQELSHYCLVRKGVARFHAFGVPTKGPLKEGTFS</sequence>
<evidence type="ECO:0000313" key="1">
    <source>
        <dbReference type="EMBL" id="EFE77699.2"/>
    </source>
</evidence>
<proteinExistence type="predicted"/>
<evidence type="ECO:0000313" key="2">
    <source>
        <dbReference type="Proteomes" id="UP000003986"/>
    </source>
</evidence>
<dbReference type="EMBL" id="DS999644">
    <property type="protein sequence ID" value="EFE77699.2"/>
    <property type="molecule type" value="Genomic_DNA"/>
</dbReference>
<gene>
    <name evidence="1" type="ORF">SSGG_05066</name>
</gene>
<protein>
    <submittedName>
        <fullName evidence="1">Predicted protein</fullName>
    </submittedName>
</protein>
<dbReference type="AlphaFoldDB" id="D6ANX2"/>
<name>D6ANX2_STRFL</name>
<organism evidence="1 2">
    <name type="scientific">Streptomyces filamentosus NRRL 15998</name>
    <dbReference type="NCBI Taxonomy" id="457431"/>
    <lineage>
        <taxon>Bacteria</taxon>
        <taxon>Bacillati</taxon>
        <taxon>Actinomycetota</taxon>
        <taxon>Actinomycetes</taxon>
        <taxon>Kitasatosporales</taxon>
        <taxon>Streptomycetaceae</taxon>
        <taxon>Streptomyces</taxon>
    </lineage>
</organism>